<proteinExistence type="predicted"/>
<protein>
    <submittedName>
        <fullName evidence="4">TonB-linked outer membrane protein</fullName>
    </submittedName>
</protein>
<dbReference type="InterPro" id="IPR037066">
    <property type="entry name" value="Plug_dom_sf"/>
</dbReference>
<dbReference type="SUPFAM" id="SSF56935">
    <property type="entry name" value="Porins"/>
    <property type="match status" value="1"/>
</dbReference>
<feature type="chain" id="PRO_5012481224" evidence="2">
    <location>
        <begin position="23"/>
        <end position="235"/>
    </location>
</feature>
<dbReference type="SUPFAM" id="SSF49464">
    <property type="entry name" value="Carboxypeptidase regulatory domain-like"/>
    <property type="match status" value="1"/>
</dbReference>
<dbReference type="Pfam" id="PF07715">
    <property type="entry name" value="Plug"/>
    <property type="match status" value="1"/>
</dbReference>
<dbReference type="InterPro" id="IPR008969">
    <property type="entry name" value="CarboxyPept-like_regulatory"/>
</dbReference>
<keyword evidence="2" id="KW-0732">Signal</keyword>
<feature type="region of interest" description="Disordered" evidence="1">
    <location>
        <begin position="207"/>
        <end position="235"/>
    </location>
</feature>
<dbReference type="AlphaFoldDB" id="A0A1R3T351"/>
<evidence type="ECO:0000313" key="5">
    <source>
        <dbReference type="Proteomes" id="UP000187464"/>
    </source>
</evidence>
<organism evidence="4 5">
    <name type="scientific">Proteiniphilum saccharofermentans</name>
    <dbReference type="NCBI Taxonomy" id="1642647"/>
    <lineage>
        <taxon>Bacteria</taxon>
        <taxon>Pseudomonadati</taxon>
        <taxon>Bacteroidota</taxon>
        <taxon>Bacteroidia</taxon>
        <taxon>Bacteroidales</taxon>
        <taxon>Dysgonomonadaceae</taxon>
        <taxon>Proteiniphilum</taxon>
    </lineage>
</organism>
<accession>A0A1R3T351</accession>
<gene>
    <name evidence="4" type="ORF">PSM36_0081</name>
</gene>
<dbReference type="Gene3D" id="2.60.40.1120">
    <property type="entry name" value="Carboxypeptidase-like, regulatory domain"/>
    <property type="match status" value="1"/>
</dbReference>
<dbReference type="EMBL" id="LT605205">
    <property type="protein sequence ID" value="SCD18917.1"/>
    <property type="molecule type" value="Genomic_DNA"/>
</dbReference>
<feature type="compositionally biased region" description="Basic and acidic residues" evidence="1">
    <location>
        <begin position="224"/>
        <end position="235"/>
    </location>
</feature>
<evidence type="ECO:0000259" key="3">
    <source>
        <dbReference type="Pfam" id="PF07715"/>
    </source>
</evidence>
<keyword evidence="5" id="KW-1185">Reference proteome</keyword>
<reference evidence="4 5" key="1">
    <citation type="submission" date="2016-08" db="EMBL/GenBank/DDBJ databases">
        <authorList>
            <person name="Seilhamer J.J."/>
        </authorList>
    </citation>
    <scope>NUCLEOTIDE SEQUENCE [LARGE SCALE GENOMIC DNA]</scope>
    <source>
        <strain evidence="4">M3/6</strain>
    </source>
</reference>
<sequence length="235" mass="24932">MIYLHPTFIFLFLLFSSLFVKAQQITVTGSVTDEHGEPLVGVTVQIKGSTSGTVTGADGDFSLAAPADGVIQFSYIGFTSVEKPVSREFMQVMLKEDLIMMDEVVVTALGMRKEKKALAYSVTELKEDAFLVKSPGLADGLAGKVAGINVVKPTTGAMGSTRIVIRGNGSFGNNQPLYIVDGMPIDNSNYGQPGLWGGVDGGDGISSLNSDDIEFQSEPPLGILDHHNSASERSP</sequence>
<dbReference type="Pfam" id="PF13715">
    <property type="entry name" value="CarbopepD_reg_2"/>
    <property type="match status" value="1"/>
</dbReference>
<dbReference type="InterPro" id="IPR012910">
    <property type="entry name" value="Plug_dom"/>
</dbReference>
<dbReference type="Gene3D" id="2.170.130.10">
    <property type="entry name" value="TonB-dependent receptor, plug domain"/>
    <property type="match status" value="1"/>
</dbReference>
<evidence type="ECO:0000256" key="2">
    <source>
        <dbReference type="SAM" id="SignalP"/>
    </source>
</evidence>
<feature type="domain" description="TonB-dependent receptor plug" evidence="3">
    <location>
        <begin position="118"/>
        <end position="214"/>
    </location>
</feature>
<evidence type="ECO:0000313" key="4">
    <source>
        <dbReference type="EMBL" id="SCD18917.1"/>
    </source>
</evidence>
<evidence type="ECO:0000256" key="1">
    <source>
        <dbReference type="SAM" id="MobiDB-lite"/>
    </source>
</evidence>
<dbReference type="Proteomes" id="UP000187464">
    <property type="component" value="Chromosome I"/>
</dbReference>
<dbReference type="RefSeq" id="WP_232001486.1">
    <property type="nucleotide sequence ID" value="NZ_LT605205.1"/>
</dbReference>
<dbReference type="KEGG" id="psac:PSM36_0081"/>
<feature type="signal peptide" evidence="2">
    <location>
        <begin position="1"/>
        <end position="22"/>
    </location>
</feature>
<dbReference type="STRING" id="1642647.PSM36_0081"/>
<name>A0A1R3T351_9BACT</name>